<reference evidence="1 2" key="1">
    <citation type="journal article" date="2016" name="Mol. Biol. Evol.">
        <title>Comparative Genomics of Early-Diverging Mushroom-Forming Fungi Provides Insights into the Origins of Lignocellulose Decay Capabilities.</title>
        <authorList>
            <person name="Nagy L.G."/>
            <person name="Riley R."/>
            <person name="Tritt A."/>
            <person name="Adam C."/>
            <person name="Daum C."/>
            <person name="Floudas D."/>
            <person name="Sun H."/>
            <person name="Yadav J.S."/>
            <person name="Pangilinan J."/>
            <person name="Larsson K.H."/>
            <person name="Matsuura K."/>
            <person name="Barry K."/>
            <person name="Labutti K."/>
            <person name="Kuo R."/>
            <person name="Ohm R.A."/>
            <person name="Bhattacharya S.S."/>
            <person name="Shirouzu T."/>
            <person name="Yoshinaga Y."/>
            <person name="Martin F.M."/>
            <person name="Grigoriev I.V."/>
            <person name="Hibbett D.S."/>
        </authorList>
    </citation>
    <scope>NUCLEOTIDE SEQUENCE [LARGE SCALE GENOMIC DNA]</scope>
    <source>
        <strain evidence="1 2">HHB12029</strain>
    </source>
</reference>
<gene>
    <name evidence="1" type="ORF">EXIGLDRAFT_719054</name>
</gene>
<organism evidence="1 2">
    <name type="scientific">Exidia glandulosa HHB12029</name>
    <dbReference type="NCBI Taxonomy" id="1314781"/>
    <lineage>
        <taxon>Eukaryota</taxon>
        <taxon>Fungi</taxon>
        <taxon>Dikarya</taxon>
        <taxon>Basidiomycota</taxon>
        <taxon>Agaricomycotina</taxon>
        <taxon>Agaricomycetes</taxon>
        <taxon>Auriculariales</taxon>
        <taxon>Exidiaceae</taxon>
        <taxon>Exidia</taxon>
    </lineage>
</organism>
<keyword evidence="2" id="KW-1185">Reference proteome</keyword>
<dbReference type="EMBL" id="KV426021">
    <property type="protein sequence ID" value="KZV91752.1"/>
    <property type="molecule type" value="Genomic_DNA"/>
</dbReference>
<dbReference type="AlphaFoldDB" id="A0A165HC81"/>
<dbReference type="InParanoid" id="A0A165HC81"/>
<proteinExistence type="predicted"/>
<name>A0A165HC81_EXIGL</name>
<evidence type="ECO:0000313" key="1">
    <source>
        <dbReference type="EMBL" id="KZV91752.1"/>
    </source>
</evidence>
<protein>
    <submittedName>
        <fullName evidence="1">Uncharacterized protein</fullName>
    </submittedName>
</protein>
<sequence length="135" mass="14875">MVGMMCAGVLIVAGLMLIPCWCCYLRIRHAREALLDLEEVRSDETFVCRTSSAMRARPESEIAMPSPSQPGQSKRHSYAYPVTPMHHMGPGLVWGPVGAAPAPVRQVAVFPAHLKLHAPAIIYEFNTLSGVRMYI</sequence>
<evidence type="ECO:0000313" key="2">
    <source>
        <dbReference type="Proteomes" id="UP000077266"/>
    </source>
</evidence>
<dbReference type="OrthoDB" id="10631219at2759"/>
<dbReference type="Proteomes" id="UP000077266">
    <property type="component" value="Unassembled WGS sequence"/>
</dbReference>
<accession>A0A165HC81</accession>